<evidence type="ECO:0000256" key="4">
    <source>
        <dbReference type="ARBA" id="ARBA00022989"/>
    </source>
</evidence>
<keyword evidence="6" id="KW-0813">Transport</keyword>
<dbReference type="PANTHER" id="PTHR30625:SF11">
    <property type="entry name" value="MOTA_TOLQ_EXBB PROTON CHANNEL DOMAIN-CONTAINING PROTEIN"/>
    <property type="match status" value="1"/>
</dbReference>
<keyword evidence="11" id="KW-0282">Flagellum</keyword>
<keyword evidence="5 8" id="KW-0472">Membrane</keyword>
<reference evidence="11 12" key="1">
    <citation type="submission" date="2019-07" db="EMBL/GenBank/DDBJ databases">
        <title>Reinekea sp. strain SSH23 genome sequencing and assembly.</title>
        <authorList>
            <person name="Kim I."/>
        </authorList>
    </citation>
    <scope>NUCLEOTIDE SEQUENCE [LARGE SCALE GENOMIC DNA]</scope>
    <source>
        <strain evidence="11 12">SSH23</strain>
    </source>
</reference>
<keyword evidence="9" id="KW-0732">Signal</keyword>
<evidence type="ECO:0000256" key="6">
    <source>
        <dbReference type="RuleBase" id="RU004057"/>
    </source>
</evidence>
<keyword evidence="4 8" id="KW-1133">Transmembrane helix</keyword>
<dbReference type="RefSeq" id="WP_147714731.1">
    <property type="nucleotide sequence ID" value="NZ_VKAD01000002.1"/>
</dbReference>
<feature type="signal peptide" evidence="9">
    <location>
        <begin position="1"/>
        <end position="21"/>
    </location>
</feature>
<evidence type="ECO:0000256" key="8">
    <source>
        <dbReference type="SAM" id="Phobius"/>
    </source>
</evidence>
<proteinExistence type="inferred from homology"/>
<organism evidence="11 12">
    <name type="scientific">Reinekea thalattae</name>
    <dbReference type="NCBI Taxonomy" id="2593301"/>
    <lineage>
        <taxon>Bacteria</taxon>
        <taxon>Pseudomonadati</taxon>
        <taxon>Pseudomonadota</taxon>
        <taxon>Gammaproteobacteria</taxon>
        <taxon>Oceanospirillales</taxon>
        <taxon>Saccharospirillaceae</taxon>
        <taxon>Reinekea</taxon>
    </lineage>
</organism>
<sequence length="462" mass="49792">MKATIKPLLLALSFLPALLWAEDTATNSVDQANSADQSNLVEQTIQAQQQSAEHNALREQQFALTAAEVEAKRQQLEAIKQQLEQQTEALNQQFNANEDELARLEEKLRLETGSLGELFGVVRQVAKELQLEGEQSLVSISNPTFSELLDDIVAATVLPSIEQLNALWLGMQTDISAGAELQQLTLRVLTSKGDVAEQSVYRLGNVALIGEQGFLKWDAKQQLASAYLKQPDNAPTLNGISELIETGLQSLAIDPTLGVMLEQLGNTPSLSDRLAQGGVVGKVILALLLLGLAIGGFHGWRLFTIGQKITQQLKSTDQPGDNPLGRILSVYNEEQSQTLEALELRLLEAIVDEQQGLEKGLSMIKLLAALAPMLGLLGTVTGMIETFQMITQFGNGDPAIMANGISMALITTVLGLVAAMPLLLLHNLLSSQADHIRVVLEKQGIGLVANKAESAQEAAYVA</sequence>
<evidence type="ECO:0000256" key="3">
    <source>
        <dbReference type="ARBA" id="ARBA00022692"/>
    </source>
</evidence>
<dbReference type="PIRSF" id="PIRSF037714">
    <property type="entry name" value="TolR"/>
    <property type="match status" value="1"/>
</dbReference>
<dbReference type="OrthoDB" id="4045at2"/>
<keyword evidence="2" id="KW-1003">Cell membrane</keyword>
<feature type="transmembrane region" description="Helical" evidence="8">
    <location>
        <begin position="366"/>
        <end position="384"/>
    </location>
</feature>
<dbReference type="Proteomes" id="UP000321764">
    <property type="component" value="Unassembled WGS sequence"/>
</dbReference>
<comment type="subcellular location">
    <subcellularLocation>
        <location evidence="1">Cell membrane</location>
        <topology evidence="1">Multi-pass membrane protein</topology>
    </subcellularLocation>
    <subcellularLocation>
        <location evidence="6">Membrane</location>
        <topology evidence="6">Multi-pass membrane protein</topology>
    </subcellularLocation>
</comment>
<keyword evidence="12" id="KW-1185">Reference proteome</keyword>
<protein>
    <submittedName>
        <fullName evidence="11">Flagellar motor protein MotA</fullName>
    </submittedName>
</protein>
<evidence type="ECO:0000259" key="10">
    <source>
        <dbReference type="Pfam" id="PF01618"/>
    </source>
</evidence>
<keyword evidence="7" id="KW-0175">Coiled coil</keyword>
<dbReference type="AlphaFoldDB" id="A0A5C8Z232"/>
<feature type="domain" description="MotA/TolQ/ExbB proton channel" evidence="10">
    <location>
        <begin position="327"/>
        <end position="439"/>
    </location>
</feature>
<keyword evidence="11" id="KW-0969">Cilium</keyword>
<evidence type="ECO:0000256" key="5">
    <source>
        <dbReference type="ARBA" id="ARBA00023136"/>
    </source>
</evidence>
<dbReference type="PANTHER" id="PTHR30625">
    <property type="entry name" value="PROTEIN TOLQ"/>
    <property type="match status" value="1"/>
</dbReference>
<feature type="transmembrane region" description="Helical" evidence="8">
    <location>
        <begin position="404"/>
        <end position="425"/>
    </location>
</feature>
<dbReference type="EMBL" id="VKAD01000002">
    <property type="protein sequence ID" value="TXR52135.1"/>
    <property type="molecule type" value="Genomic_DNA"/>
</dbReference>
<dbReference type="InterPro" id="IPR002898">
    <property type="entry name" value="MotA_ExbB_proton_chnl"/>
</dbReference>
<comment type="caution">
    <text evidence="11">The sequence shown here is derived from an EMBL/GenBank/DDBJ whole genome shotgun (WGS) entry which is preliminary data.</text>
</comment>
<dbReference type="Pfam" id="PF01618">
    <property type="entry name" value="MotA_ExbB"/>
    <property type="match status" value="1"/>
</dbReference>
<comment type="similarity">
    <text evidence="6">Belongs to the exbB/tolQ family.</text>
</comment>
<keyword evidence="3 8" id="KW-0812">Transmembrane</keyword>
<feature type="coiled-coil region" evidence="7">
    <location>
        <begin position="40"/>
        <end position="107"/>
    </location>
</feature>
<feature type="chain" id="PRO_5022872025" evidence="9">
    <location>
        <begin position="22"/>
        <end position="462"/>
    </location>
</feature>
<dbReference type="InterPro" id="IPR050790">
    <property type="entry name" value="ExbB/TolQ_transport"/>
</dbReference>
<keyword evidence="6" id="KW-0653">Protein transport</keyword>
<accession>A0A5C8Z232</accession>
<gene>
    <name evidence="11" type="ORF">FME95_12040</name>
</gene>
<evidence type="ECO:0000313" key="11">
    <source>
        <dbReference type="EMBL" id="TXR52135.1"/>
    </source>
</evidence>
<evidence type="ECO:0000256" key="7">
    <source>
        <dbReference type="SAM" id="Coils"/>
    </source>
</evidence>
<dbReference type="GO" id="GO:0005886">
    <property type="term" value="C:plasma membrane"/>
    <property type="evidence" value="ECO:0007669"/>
    <property type="project" value="UniProtKB-SubCell"/>
</dbReference>
<name>A0A5C8Z232_9GAMM</name>
<evidence type="ECO:0000313" key="12">
    <source>
        <dbReference type="Proteomes" id="UP000321764"/>
    </source>
</evidence>
<evidence type="ECO:0000256" key="9">
    <source>
        <dbReference type="SAM" id="SignalP"/>
    </source>
</evidence>
<evidence type="ECO:0000256" key="2">
    <source>
        <dbReference type="ARBA" id="ARBA00022475"/>
    </source>
</evidence>
<keyword evidence="11" id="KW-0966">Cell projection</keyword>
<dbReference type="GO" id="GO:0017038">
    <property type="term" value="P:protein import"/>
    <property type="evidence" value="ECO:0007669"/>
    <property type="project" value="TreeGrafter"/>
</dbReference>
<feature type="transmembrane region" description="Helical" evidence="8">
    <location>
        <begin position="283"/>
        <end position="303"/>
    </location>
</feature>
<evidence type="ECO:0000256" key="1">
    <source>
        <dbReference type="ARBA" id="ARBA00004651"/>
    </source>
</evidence>
<dbReference type="InterPro" id="IPR017270">
    <property type="entry name" value="MotA/TolQ/ExbB-rel"/>
</dbReference>